<name>A0A183V7K1_TOXCA</name>
<protein>
    <submittedName>
        <fullName evidence="2">Disintegrin domain-containing protein</fullName>
    </submittedName>
</protein>
<reference evidence="2" key="1">
    <citation type="submission" date="2016-06" db="UniProtKB">
        <authorList>
            <consortium name="WormBaseParasite"/>
        </authorList>
    </citation>
    <scope>IDENTIFICATION</scope>
</reference>
<dbReference type="WBParaSite" id="TCNE_0001672201-mRNA-1">
    <property type="protein sequence ID" value="TCNE_0001672201-mRNA-1"/>
    <property type="gene ID" value="TCNE_0001672201"/>
</dbReference>
<evidence type="ECO:0000313" key="2">
    <source>
        <dbReference type="WBParaSite" id="TCNE_0001672201-mRNA-1"/>
    </source>
</evidence>
<keyword evidence="1" id="KW-1185">Reference proteome</keyword>
<organism evidence="1 2">
    <name type="scientific">Toxocara canis</name>
    <name type="common">Canine roundworm</name>
    <dbReference type="NCBI Taxonomy" id="6265"/>
    <lineage>
        <taxon>Eukaryota</taxon>
        <taxon>Metazoa</taxon>
        <taxon>Ecdysozoa</taxon>
        <taxon>Nematoda</taxon>
        <taxon>Chromadorea</taxon>
        <taxon>Rhabditida</taxon>
        <taxon>Spirurina</taxon>
        <taxon>Ascaridomorpha</taxon>
        <taxon>Ascaridoidea</taxon>
        <taxon>Toxocaridae</taxon>
        <taxon>Toxocara</taxon>
    </lineage>
</organism>
<dbReference type="AlphaFoldDB" id="A0A183V7K1"/>
<sequence length="160" mass="16778">LDGRMVYDFYREGSDKKAVIFHPSFDGHVIFNHLRMGEHNSTEVSTPVADTVAGEKCVPSKVCFGDSDCNGGSCLGIAVGKCSCGACVSLLSCKDDSACGGLIGACNNETSLCDCELGFKTHTIGSFFDALVSVCNVRDCVPNTDSCFGLPCNSGICACF</sequence>
<dbReference type="Proteomes" id="UP000050794">
    <property type="component" value="Unassembled WGS sequence"/>
</dbReference>
<accession>A0A183V7K1</accession>
<dbReference type="InterPro" id="IPR039260">
    <property type="entry name" value="Cpg-3"/>
</dbReference>
<proteinExistence type="predicted"/>
<dbReference type="PANTHER" id="PTHR37973:SF3">
    <property type="entry name" value="CHONDROITIN PROTEOGLYCAN 3-RELATED"/>
    <property type="match status" value="1"/>
</dbReference>
<dbReference type="PANTHER" id="PTHR37973">
    <property type="entry name" value="CHONDROITIN PROTEOGLYCAN 3"/>
    <property type="match status" value="1"/>
</dbReference>
<evidence type="ECO:0000313" key="1">
    <source>
        <dbReference type="Proteomes" id="UP000050794"/>
    </source>
</evidence>